<dbReference type="SUPFAM" id="SSF50978">
    <property type="entry name" value="WD40 repeat-like"/>
    <property type="match status" value="1"/>
</dbReference>
<name>A0A0G4J207_PLABS</name>
<evidence type="ECO:0000313" key="5">
    <source>
        <dbReference type="Proteomes" id="UP000290189"/>
    </source>
</evidence>
<dbReference type="OrthoDB" id="25131at2759"/>
<dbReference type="SMART" id="SM00320">
    <property type="entry name" value="WD40"/>
    <property type="match status" value="3"/>
</dbReference>
<evidence type="ECO:0000313" key="3">
    <source>
        <dbReference type="EMBL" id="SPQ93162.1"/>
    </source>
</evidence>
<dbReference type="Gene3D" id="2.130.10.10">
    <property type="entry name" value="YVTN repeat-like/Quinoprotein amine dehydrogenase"/>
    <property type="match status" value="1"/>
</dbReference>
<dbReference type="Proteomes" id="UP000039324">
    <property type="component" value="Unassembled WGS sequence"/>
</dbReference>
<organism evidence="2 4">
    <name type="scientific">Plasmodiophora brassicae</name>
    <name type="common">Clubroot disease agent</name>
    <dbReference type="NCBI Taxonomy" id="37360"/>
    <lineage>
        <taxon>Eukaryota</taxon>
        <taxon>Sar</taxon>
        <taxon>Rhizaria</taxon>
        <taxon>Endomyxa</taxon>
        <taxon>Phytomyxea</taxon>
        <taxon>Plasmodiophorida</taxon>
        <taxon>Plasmodiophoridae</taxon>
        <taxon>Plasmodiophora</taxon>
    </lineage>
</organism>
<protein>
    <submittedName>
        <fullName evidence="2">Uncharacterized protein</fullName>
    </submittedName>
</protein>
<reference evidence="2 4" key="1">
    <citation type="submission" date="2015-02" db="EMBL/GenBank/DDBJ databases">
        <authorList>
            <person name="Chooi Y.-H."/>
        </authorList>
    </citation>
    <scope>NUCLEOTIDE SEQUENCE [LARGE SCALE GENOMIC DNA]</scope>
    <source>
        <strain evidence="2">E3</strain>
    </source>
</reference>
<proteinExistence type="predicted"/>
<evidence type="ECO:0000313" key="4">
    <source>
        <dbReference type="Proteomes" id="UP000039324"/>
    </source>
</evidence>
<keyword evidence="3" id="KW-0496">Mitochondrion</keyword>
<feature type="compositionally biased region" description="Basic residues" evidence="1">
    <location>
        <begin position="1"/>
        <end position="10"/>
    </location>
</feature>
<sequence>MRARSRRRKARPDSGGSPSGAGLSVPCEPDSGSTSPLRLLERAALQMVEAEQPQRTQVPDFDTAIDIQRWVSNATDVVPSARKDIYLPTALKSSAFAAHVEALPDCDDVHQPRFPLTHAVLDPDGSDVAIVGSCDKTSQTHVVVAVSTEHKRQRRPDPLIFGVGLCPDYVQDLHWVPGSRQVVVAHNFQASVFTVSDRFAIDFQTSLTLAHTDEIREMAFCPSAPNLFASGGFDRILCAHDLNIGTRCTTASVRIDEIIGSVSWDRTDVHGVAITTDDGRFMMYDTRVKLRRPTMCVDSQKVQLYTHTWCNAHDVLLGFGDGTIQHTDLRTCRFLHDIRDPHVAAIDRLAVHGQSRTLLVSGYSDYTLWTLNNIDNRMSARSRGSLSARDSCTRAVFGRLPGDVICTNDLGFIGIHRHPAP</sequence>
<dbReference type="Proteomes" id="UP000290189">
    <property type="component" value="Unassembled WGS sequence"/>
</dbReference>
<evidence type="ECO:0000256" key="1">
    <source>
        <dbReference type="SAM" id="MobiDB-lite"/>
    </source>
</evidence>
<gene>
    <name evidence="2" type="ORF">PBRA_002172</name>
    <name evidence="3" type="ORF">PLBR_LOCUS377</name>
</gene>
<geneLocation type="mitochondrion" evidence="3"/>
<feature type="region of interest" description="Disordered" evidence="1">
    <location>
        <begin position="1"/>
        <end position="36"/>
    </location>
</feature>
<dbReference type="InterPro" id="IPR001680">
    <property type="entry name" value="WD40_rpt"/>
</dbReference>
<dbReference type="InterPro" id="IPR015943">
    <property type="entry name" value="WD40/YVTN_repeat-like_dom_sf"/>
</dbReference>
<evidence type="ECO:0000313" key="2">
    <source>
        <dbReference type="EMBL" id="CEP01567.1"/>
    </source>
</evidence>
<dbReference type="InterPro" id="IPR036322">
    <property type="entry name" value="WD40_repeat_dom_sf"/>
</dbReference>
<dbReference type="PANTHER" id="PTHR44464:SF1">
    <property type="entry name" value="WD REPEAT-CONTAINING PROTEIN 17"/>
    <property type="match status" value="1"/>
</dbReference>
<dbReference type="EMBL" id="OVEO01000001">
    <property type="protein sequence ID" value="SPQ93162.1"/>
    <property type="molecule type" value="Genomic_DNA"/>
</dbReference>
<dbReference type="AlphaFoldDB" id="A0A0G4J207"/>
<reference evidence="3 5" key="2">
    <citation type="submission" date="2018-03" db="EMBL/GenBank/DDBJ databases">
        <authorList>
            <person name="Fogelqvist J."/>
        </authorList>
    </citation>
    <scope>NUCLEOTIDE SEQUENCE [LARGE SCALE GENOMIC DNA]</scope>
</reference>
<dbReference type="EMBL" id="CDSF01000112">
    <property type="protein sequence ID" value="CEP01567.1"/>
    <property type="molecule type" value="Genomic_DNA"/>
</dbReference>
<dbReference type="PANTHER" id="PTHR44464">
    <property type="entry name" value="WD REPEAT-CONTAINING PROTEIN 17"/>
    <property type="match status" value="1"/>
</dbReference>
<keyword evidence="4" id="KW-1185">Reference proteome</keyword>
<accession>A0A0G4J207</accession>